<comment type="caution">
    <text evidence="1">The sequence shown here is derived from an EMBL/GenBank/DDBJ whole genome shotgun (WGS) entry which is preliminary data.</text>
</comment>
<dbReference type="InterPro" id="IPR029063">
    <property type="entry name" value="SAM-dependent_MTases_sf"/>
</dbReference>
<reference evidence="1 2" key="1">
    <citation type="journal article" date="2015" name="Nature">
        <title>rRNA introns, odd ribosomes, and small enigmatic genomes across a large radiation of phyla.</title>
        <authorList>
            <person name="Brown C.T."/>
            <person name="Hug L.A."/>
            <person name="Thomas B.C."/>
            <person name="Sharon I."/>
            <person name="Castelle C.J."/>
            <person name="Singh A."/>
            <person name="Wilkins M.J."/>
            <person name="Williams K.H."/>
            <person name="Banfield J.F."/>
        </authorList>
    </citation>
    <scope>NUCLEOTIDE SEQUENCE [LARGE SCALE GENOMIC DNA]</scope>
</reference>
<protein>
    <submittedName>
        <fullName evidence="1">Uncharacterized protein</fullName>
    </submittedName>
</protein>
<dbReference type="Proteomes" id="UP000034922">
    <property type="component" value="Unassembled WGS sequence"/>
</dbReference>
<sequence length="181" mass="20267">MKTILNDIPNRDALLSEAGALKIGYPGLTSGAIMTLESIVNKKMRVLELGSGGSTLFWARNCKSVKSYETNADLYKDIKQKTRFLRNVEIVHTDRHGMTVGLTLEPKQGYDIILINSDPIHSRRLYLANLALYKIKAGGWMVINNYQKFGMSTFNYSKKQVLTFDEIGFLGGGTRLLKFPG</sequence>
<dbReference type="EMBL" id="LCLM01000011">
    <property type="protein sequence ID" value="KKU17343.1"/>
    <property type="molecule type" value="Genomic_DNA"/>
</dbReference>
<dbReference type="SUPFAM" id="SSF53335">
    <property type="entry name" value="S-adenosyl-L-methionine-dependent methyltransferases"/>
    <property type="match status" value="1"/>
</dbReference>
<proteinExistence type="predicted"/>
<organism evidence="1 2">
    <name type="scientific">Candidatus Woesebacteria bacterium GW2011_GWC2_45_9</name>
    <dbReference type="NCBI Taxonomy" id="1618589"/>
    <lineage>
        <taxon>Bacteria</taxon>
        <taxon>Candidatus Woeseibacteriota</taxon>
    </lineage>
</organism>
<gene>
    <name evidence="1" type="ORF">UX25_C0011G0014</name>
</gene>
<dbReference type="AlphaFoldDB" id="A0A0G1QHW7"/>
<accession>A0A0G1QHW7</accession>
<dbReference type="STRING" id="1618589.UX25_C0011G0014"/>
<evidence type="ECO:0000313" key="2">
    <source>
        <dbReference type="Proteomes" id="UP000034922"/>
    </source>
</evidence>
<name>A0A0G1QHW7_9BACT</name>
<dbReference type="Gene3D" id="3.40.50.150">
    <property type="entry name" value="Vaccinia Virus protein VP39"/>
    <property type="match status" value="1"/>
</dbReference>
<evidence type="ECO:0000313" key="1">
    <source>
        <dbReference type="EMBL" id="KKU17343.1"/>
    </source>
</evidence>